<dbReference type="OrthoDB" id="3266505at2759"/>
<dbReference type="PANTHER" id="PTHR46910">
    <property type="entry name" value="TRANSCRIPTION FACTOR PDR1"/>
    <property type="match status" value="1"/>
</dbReference>
<organism evidence="5 6">
    <name type="scientific">Lentithecium fluviatile CBS 122367</name>
    <dbReference type="NCBI Taxonomy" id="1168545"/>
    <lineage>
        <taxon>Eukaryota</taxon>
        <taxon>Fungi</taxon>
        <taxon>Dikarya</taxon>
        <taxon>Ascomycota</taxon>
        <taxon>Pezizomycotina</taxon>
        <taxon>Dothideomycetes</taxon>
        <taxon>Pleosporomycetidae</taxon>
        <taxon>Pleosporales</taxon>
        <taxon>Massarineae</taxon>
        <taxon>Lentitheciaceae</taxon>
        <taxon>Lentithecium</taxon>
    </lineage>
</organism>
<dbReference type="InterPro" id="IPR050987">
    <property type="entry name" value="AtrR-like"/>
</dbReference>
<feature type="region of interest" description="Disordered" evidence="3">
    <location>
        <begin position="290"/>
        <end position="369"/>
    </location>
</feature>
<dbReference type="InterPro" id="IPR036864">
    <property type="entry name" value="Zn2-C6_fun-type_DNA-bd_sf"/>
</dbReference>
<dbReference type="Gene3D" id="4.10.240.10">
    <property type="entry name" value="Zn(2)-C6 fungal-type DNA-binding domain"/>
    <property type="match status" value="1"/>
</dbReference>
<dbReference type="GO" id="GO:0003677">
    <property type="term" value="F:DNA binding"/>
    <property type="evidence" value="ECO:0007669"/>
    <property type="project" value="InterPro"/>
</dbReference>
<dbReference type="Proteomes" id="UP000799291">
    <property type="component" value="Unassembled WGS sequence"/>
</dbReference>
<dbReference type="PANTHER" id="PTHR46910:SF9">
    <property type="entry name" value="MISCELLANEOUS ZN(II)2CYS6 TRANSCRIPTION FACTOR (EUROFUNG)"/>
    <property type="match status" value="1"/>
</dbReference>
<evidence type="ECO:0000256" key="1">
    <source>
        <dbReference type="ARBA" id="ARBA00022723"/>
    </source>
</evidence>
<dbReference type="CDD" id="cd12148">
    <property type="entry name" value="fungal_TF_MHR"/>
    <property type="match status" value="1"/>
</dbReference>
<dbReference type="InterPro" id="IPR007219">
    <property type="entry name" value="XnlR_reg_dom"/>
</dbReference>
<dbReference type="CDD" id="cd00067">
    <property type="entry name" value="GAL4"/>
    <property type="match status" value="1"/>
</dbReference>
<evidence type="ECO:0000256" key="2">
    <source>
        <dbReference type="ARBA" id="ARBA00023242"/>
    </source>
</evidence>
<dbReference type="PROSITE" id="PS50048">
    <property type="entry name" value="ZN2_CY6_FUNGAL_2"/>
    <property type="match status" value="1"/>
</dbReference>
<dbReference type="AlphaFoldDB" id="A0A6G1IH74"/>
<dbReference type="SMART" id="SM00066">
    <property type="entry name" value="GAL4"/>
    <property type="match status" value="1"/>
</dbReference>
<dbReference type="PROSITE" id="PS00463">
    <property type="entry name" value="ZN2_CY6_FUNGAL_1"/>
    <property type="match status" value="1"/>
</dbReference>
<evidence type="ECO:0000256" key="3">
    <source>
        <dbReference type="SAM" id="MobiDB-lite"/>
    </source>
</evidence>
<keyword evidence="6" id="KW-1185">Reference proteome</keyword>
<dbReference type="Pfam" id="PF00172">
    <property type="entry name" value="Zn_clus"/>
    <property type="match status" value="1"/>
</dbReference>
<dbReference type="EMBL" id="MU005621">
    <property type="protein sequence ID" value="KAF2677562.1"/>
    <property type="molecule type" value="Genomic_DNA"/>
</dbReference>
<dbReference type="InterPro" id="IPR001138">
    <property type="entry name" value="Zn2Cys6_DnaBD"/>
</dbReference>
<dbReference type="GO" id="GO:0000981">
    <property type="term" value="F:DNA-binding transcription factor activity, RNA polymerase II-specific"/>
    <property type="evidence" value="ECO:0007669"/>
    <property type="project" value="InterPro"/>
</dbReference>
<keyword evidence="1" id="KW-0479">Metal-binding</keyword>
<dbReference type="GO" id="GO:0008270">
    <property type="term" value="F:zinc ion binding"/>
    <property type="evidence" value="ECO:0007669"/>
    <property type="project" value="InterPro"/>
</dbReference>
<dbReference type="SUPFAM" id="SSF57701">
    <property type="entry name" value="Zn2/Cys6 DNA-binding domain"/>
    <property type="match status" value="1"/>
</dbReference>
<feature type="compositionally biased region" description="Polar residues" evidence="3">
    <location>
        <begin position="297"/>
        <end position="313"/>
    </location>
</feature>
<protein>
    <recommendedName>
        <fullName evidence="4">Zn(2)-C6 fungal-type domain-containing protein</fullName>
    </recommendedName>
</protein>
<sequence length="951" mass="105731">MERAELHPIACKSCRDKKSKCDREIPICSQCSANRVACQYPTINKRGLPSGYISLVEQRLLETELVLFELLSTLYNASTPIEPYRSNQYQREAIAEFNLKQSKNEKIEEWRSMALATDEQRYVWWQRKCGITGDLGPAQSARQQFRDGAQVESPPSGQHLIDADWQPVDVEFSTPPSVEEATESTAGKEEQWRKCTSRVWGYVLMTNQCLPILLSSRVCIQVPASSLSLQKCYSFRSGCDDDITPCNMLEVASPNRRRARNHDAENEVSDGGPASSKRRAFLHTMGQQLREFGPEGTSPQDQARGSFGTSPGNQGAPLTAPASTTRLNSRRDQVEGATHTTDTPENDAAPGETDQLPAGATRSSSKWLWRPNEVLSPPATNTPSCTFQDLLDWSQSYFDHWHPAFPFLHAPSLLEYFRQVAQRDIALQKPSELQYVILRAVLSISLVDTRQTVSANPKPVPSTLVFLSFDDAMNSIQRVLIEETSILSLQTLVSVQLFLISMLRYNAASRLEGLAVRMAFQLRLHHCPIRLGGDAAKEAELRKRLFWTIFCIDRYICIRLGIPLGIRTDDTDVCYPHTERHGSPKEDDDRDSRLDLLEFLARHAKIRGSIMELRNQSALDTSFDEAEAVMSVDAEHTKWWNHVDEYLSDNEQALSITKPHQVTLIILRFESVIALHRSVLATSNKNSAYNAALQRCISASRSIINTLHKALHGFGAFDGSPGQSGYQSTPLLWPSFTWAVWMSAFIIIFAATENQVPRAVACRLANRSIAVMKHLALRGTNWPESCIVAIENLTARLNERFGGSSRSSVVNHQRSRASNSANGPILATRNSIRNQPPMVDTQAQYPNIPPVMPSPMPPAAVRPMFSSHQPHFPPSSSAAFDTFTCSVSPHNTDLTAGAGLVSSHLAGSGNFLGIAQQLSDNPIPTNDIMDLFNGDDLGFWMGEDFGFGNGI</sequence>
<accession>A0A6G1IH74</accession>
<feature type="domain" description="Zn(2)-C6 fungal-type" evidence="4">
    <location>
        <begin position="10"/>
        <end position="40"/>
    </location>
</feature>
<dbReference type="GO" id="GO:0006351">
    <property type="term" value="P:DNA-templated transcription"/>
    <property type="evidence" value="ECO:0007669"/>
    <property type="project" value="InterPro"/>
</dbReference>
<feature type="compositionally biased region" description="Polar residues" evidence="3">
    <location>
        <begin position="804"/>
        <end position="828"/>
    </location>
</feature>
<feature type="region of interest" description="Disordered" evidence="3">
    <location>
        <begin position="803"/>
        <end position="828"/>
    </location>
</feature>
<dbReference type="Pfam" id="PF04082">
    <property type="entry name" value="Fungal_trans"/>
    <property type="match status" value="1"/>
</dbReference>
<gene>
    <name evidence="5" type="ORF">K458DRAFT_466054</name>
</gene>
<evidence type="ECO:0000259" key="4">
    <source>
        <dbReference type="PROSITE" id="PS50048"/>
    </source>
</evidence>
<reference evidence="5" key="1">
    <citation type="journal article" date="2020" name="Stud. Mycol.">
        <title>101 Dothideomycetes genomes: a test case for predicting lifestyles and emergence of pathogens.</title>
        <authorList>
            <person name="Haridas S."/>
            <person name="Albert R."/>
            <person name="Binder M."/>
            <person name="Bloem J."/>
            <person name="Labutti K."/>
            <person name="Salamov A."/>
            <person name="Andreopoulos B."/>
            <person name="Baker S."/>
            <person name="Barry K."/>
            <person name="Bills G."/>
            <person name="Bluhm B."/>
            <person name="Cannon C."/>
            <person name="Castanera R."/>
            <person name="Culley D."/>
            <person name="Daum C."/>
            <person name="Ezra D."/>
            <person name="Gonzalez J."/>
            <person name="Henrissat B."/>
            <person name="Kuo A."/>
            <person name="Liang C."/>
            <person name="Lipzen A."/>
            <person name="Lutzoni F."/>
            <person name="Magnuson J."/>
            <person name="Mondo S."/>
            <person name="Nolan M."/>
            <person name="Ohm R."/>
            <person name="Pangilinan J."/>
            <person name="Park H.-J."/>
            <person name="Ramirez L."/>
            <person name="Alfaro M."/>
            <person name="Sun H."/>
            <person name="Tritt A."/>
            <person name="Yoshinaga Y."/>
            <person name="Zwiers L.-H."/>
            <person name="Turgeon B."/>
            <person name="Goodwin S."/>
            <person name="Spatafora J."/>
            <person name="Crous P."/>
            <person name="Grigoriev I."/>
        </authorList>
    </citation>
    <scope>NUCLEOTIDE SEQUENCE</scope>
    <source>
        <strain evidence="5">CBS 122367</strain>
    </source>
</reference>
<evidence type="ECO:0000313" key="5">
    <source>
        <dbReference type="EMBL" id="KAF2677562.1"/>
    </source>
</evidence>
<keyword evidence="2" id="KW-0539">Nucleus</keyword>
<evidence type="ECO:0000313" key="6">
    <source>
        <dbReference type="Proteomes" id="UP000799291"/>
    </source>
</evidence>
<feature type="region of interest" description="Disordered" evidence="3">
    <location>
        <begin position="254"/>
        <end position="277"/>
    </location>
</feature>
<proteinExistence type="predicted"/>
<dbReference type="SMART" id="SM00906">
    <property type="entry name" value="Fungal_trans"/>
    <property type="match status" value="1"/>
</dbReference>
<name>A0A6G1IH74_9PLEO</name>